<evidence type="ECO:0000256" key="1">
    <source>
        <dbReference type="ARBA" id="ARBA00022837"/>
    </source>
</evidence>
<dbReference type="Gene3D" id="1.10.238.10">
    <property type="entry name" value="EF-hand"/>
    <property type="match status" value="1"/>
</dbReference>
<dbReference type="InterPro" id="IPR011992">
    <property type="entry name" value="EF-hand-dom_pair"/>
</dbReference>
<dbReference type="CDD" id="cd00051">
    <property type="entry name" value="EFh"/>
    <property type="match status" value="1"/>
</dbReference>
<organism evidence="5 6">
    <name type="scientific">Skeletonema marinoi</name>
    <dbReference type="NCBI Taxonomy" id="267567"/>
    <lineage>
        <taxon>Eukaryota</taxon>
        <taxon>Sar</taxon>
        <taxon>Stramenopiles</taxon>
        <taxon>Ochrophyta</taxon>
        <taxon>Bacillariophyta</taxon>
        <taxon>Coscinodiscophyceae</taxon>
        <taxon>Thalassiosirophycidae</taxon>
        <taxon>Thalassiosirales</taxon>
        <taxon>Skeletonemataceae</taxon>
        <taxon>Skeletonema</taxon>
        <taxon>Skeletonema marinoi-dohrnii complex</taxon>
    </lineage>
</organism>
<gene>
    <name evidence="5" type="ORF">QTG54_005132</name>
</gene>
<proteinExistence type="predicted"/>
<keyword evidence="3" id="KW-0472">Membrane</keyword>
<feature type="compositionally biased region" description="Low complexity" evidence="2">
    <location>
        <begin position="84"/>
        <end position="105"/>
    </location>
</feature>
<dbReference type="EMBL" id="JATAAI010000007">
    <property type="protein sequence ID" value="KAK1744599.1"/>
    <property type="molecule type" value="Genomic_DNA"/>
</dbReference>
<dbReference type="SMART" id="SM00054">
    <property type="entry name" value="EFh"/>
    <property type="match status" value="2"/>
</dbReference>
<evidence type="ECO:0000256" key="3">
    <source>
        <dbReference type="SAM" id="Phobius"/>
    </source>
</evidence>
<feature type="transmembrane region" description="Helical" evidence="3">
    <location>
        <begin position="203"/>
        <end position="224"/>
    </location>
</feature>
<feature type="domain" description="EF-hand" evidence="4">
    <location>
        <begin position="1490"/>
        <end position="1525"/>
    </location>
</feature>
<dbReference type="InterPro" id="IPR002048">
    <property type="entry name" value="EF_hand_dom"/>
</dbReference>
<feature type="transmembrane region" description="Helical" evidence="3">
    <location>
        <begin position="245"/>
        <end position="266"/>
    </location>
</feature>
<reference evidence="5" key="1">
    <citation type="submission" date="2023-06" db="EMBL/GenBank/DDBJ databases">
        <title>Survivors Of The Sea: Transcriptome response of Skeletonema marinoi to long-term dormancy.</title>
        <authorList>
            <person name="Pinder M.I.M."/>
            <person name="Kourtchenko O."/>
            <person name="Robertson E.K."/>
            <person name="Larsson T."/>
            <person name="Maumus F."/>
            <person name="Osuna-Cruz C.M."/>
            <person name="Vancaester E."/>
            <person name="Stenow R."/>
            <person name="Vandepoele K."/>
            <person name="Ploug H."/>
            <person name="Bruchert V."/>
            <person name="Godhe A."/>
            <person name="Topel M."/>
        </authorList>
    </citation>
    <scope>NUCLEOTIDE SEQUENCE</scope>
    <source>
        <strain evidence="5">R05AC</strain>
    </source>
</reference>
<evidence type="ECO:0000256" key="2">
    <source>
        <dbReference type="SAM" id="MobiDB-lite"/>
    </source>
</evidence>
<keyword evidence="6" id="KW-1185">Reference proteome</keyword>
<feature type="transmembrane region" description="Helical" evidence="3">
    <location>
        <begin position="1157"/>
        <end position="1177"/>
    </location>
</feature>
<sequence length="1688" mass="185748">MPSYEAELELDGHDDPPSLPKTKIIAQQNLSLFIYSLSNIWYHSDSLKIIFPRPSKSAQHKIKMMCNKSNTTRIVCGWKHKYKSSSTKNSTYAGSSSSNSFTSPSQHGDRSRSSKRRHQANFFAAYILFGILHELFHVIVAKIVAAVRSSSSIKIVEDKSLLSSTSIGKFLSRAAFGRYTPITIPSTTINVDGGMSSEMAASIITHSGWILSLLLAFGMHYLYYARLRSSASATTTTNNNSTTKPASFICLAAALAPTFILAAYIAAVESITSDLMGFVPKMAKNILLLGGGSSAATSPTSSMQLLLHCGNFGIILLNSQWINVDGGQRALSVLEKMVEVTMMRGAQSGGVVTFEPTSSGGGGGGGGKDANPVIRGVRSRVVNAKRTVLSEGVRKKIEKDNCGLMNGGKLKGWNDVEFNATATQGGSGSSAAAKRLVRGFFGHTRFATSSKASMDGTHPHQWSPRQTLTCYGFQSKEGAFLGQNVMRVAPTGQLMGVENFVTHNGDFEFYKIGGKYYDCEAIQDWLVRTLHVPMPATVDSAAIAGMIDLLRVQGCFALSVRYAICFELSGDVDPTDSSVRYPTTMQYEAIGKIFEKALDKMVMEDGIKTLEQVNASTTKRSNLCERVKDELMPLMKGSHPVVSCLDNFVTTDEECGNGNFDQFVKAAVNAFFDNDLLNTVRVFLQNAKGSFGLCVTTSLDAHRQVAMAAKGQTLCIAFYPRKGVICYGSEQAAVKAGLNYETPKGKSNWSSDFKYVDEDAVRFDLDDLGGEIALLDWGYAGDNEPAVSPPNRALPVYKLMGGAVNVITLHQENAMNKSSSLIKRLVTLENNEFIKPLLDDCDDPVLGDIQDIPKICHNIQEDWKDVGLNRMSSWHLMQCIKRRLRGKVDGSIENHAGQIDILVTGCEVSLWLAEQFVSDLQKCFPKLYVKAVSSNKLLGLFGQELSMPTIGFPYSQKGMDLKDPIVLIISHSGGTFAPLACSNLLQSFSSSIFAVCSEWDTQVGKQLRSIYSGVGVRPAEPCSISVVATHQLLTNIFEHICMTILSDPNFRYVTGSIINERDLQTLERLNVDNIKALERIVGVDRKGTVLHDKLLHKEVELRAAGDVWSEHILENAKAYIMTFIYIVVTVTIGYPLISGLADAAGLRDERYYYITRFFDSLIYFWLPQINVMILRIIQGRNKRHRMVGRTVVIGDPCPWVAQSAEAFLSKIFACSYSIAGLNVLSGNPADHLVHRHTHRVVRGSLLVCGRPDGRLTALTTLEASTCLAVNQASSIQSIGGTCESITIGHNKSKLPLSAKAIFLESFRPQFLCEKLLVESEVKSADMSLTATGNLKVTPSAFSEAPKDFREKFATSDKGDSLNASQRLRMLITSGDALNTSQRLKTLITRRGSAQAQATSGNDDGLDSTSHRSSAALIGAYANMEKEARSKASKVGDHNKFDIDAIIEEMIKERKGVDKYRKIFEEIDADGSGELDFDEFVEAYKRINPDVSLSQLEQMFKEADLDGGGTLDFDEFVELAKLPQVEVLGKLSVKNRDDRGLAQVMPSKERYFGEELLKTAPKGTGAFLMSQSQHLVMELYESRIASMQRFVAMTVMFHQMGSRVQNFFPNISFGYLGYRMDRTHSIMRIATTASPVSGADVRDRMVELLLRHKIQKAVTLFSRKYVEWRNVKYGVNRSRGNTPLSEKSE</sequence>
<dbReference type="InterPro" id="IPR018247">
    <property type="entry name" value="EF_Hand_1_Ca_BS"/>
</dbReference>
<feature type="compositionally biased region" description="Polar residues" evidence="2">
    <location>
        <begin position="1391"/>
        <end position="1409"/>
    </location>
</feature>
<feature type="domain" description="EF-hand" evidence="4">
    <location>
        <begin position="1454"/>
        <end position="1489"/>
    </location>
</feature>
<accession>A0AAD9DFT0</accession>
<keyword evidence="1" id="KW-0106">Calcium</keyword>
<feature type="transmembrane region" description="Helical" evidence="3">
    <location>
        <begin position="120"/>
        <end position="140"/>
    </location>
</feature>
<keyword evidence="3" id="KW-0812">Transmembrane</keyword>
<dbReference type="Gene3D" id="3.60.20.10">
    <property type="entry name" value="Glutamine Phosphoribosylpyrophosphate, subunit 1, domain 1"/>
    <property type="match status" value="1"/>
</dbReference>
<evidence type="ECO:0000313" key="5">
    <source>
        <dbReference type="EMBL" id="KAK1744599.1"/>
    </source>
</evidence>
<comment type="caution">
    <text evidence="5">The sequence shown here is derived from an EMBL/GenBank/DDBJ whole genome shotgun (WGS) entry which is preliminary data.</text>
</comment>
<dbReference type="PROSITE" id="PS50222">
    <property type="entry name" value="EF_HAND_2"/>
    <property type="match status" value="2"/>
</dbReference>
<feature type="region of interest" description="Disordered" evidence="2">
    <location>
        <begin position="84"/>
        <end position="114"/>
    </location>
</feature>
<keyword evidence="3" id="KW-1133">Transmembrane helix</keyword>
<dbReference type="PROSITE" id="PS00018">
    <property type="entry name" value="EF_HAND_1"/>
    <property type="match status" value="2"/>
</dbReference>
<evidence type="ECO:0000259" key="4">
    <source>
        <dbReference type="PROSITE" id="PS50222"/>
    </source>
</evidence>
<feature type="region of interest" description="Disordered" evidence="2">
    <location>
        <begin position="1389"/>
        <end position="1409"/>
    </location>
</feature>
<evidence type="ECO:0000313" key="6">
    <source>
        <dbReference type="Proteomes" id="UP001224775"/>
    </source>
</evidence>
<dbReference type="SUPFAM" id="SSF47473">
    <property type="entry name" value="EF-hand"/>
    <property type="match status" value="1"/>
</dbReference>
<dbReference type="Pfam" id="PF13499">
    <property type="entry name" value="EF-hand_7"/>
    <property type="match status" value="1"/>
</dbReference>
<dbReference type="GO" id="GO:0005509">
    <property type="term" value="F:calcium ion binding"/>
    <property type="evidence" value="ECO:0007669"/>
    <property type="project" value="InterPro"/>
</dbReference>
<feature type="transmembrane region" description="Helical" evidence="3">
    <location>
        <begin position="1118"/>
        <end position="1137"/>
    </location>
</feature>
<protein>
    <recommendedName>
        <fullName evidence="4">EF-hand domain-containing protein</fullName>
    </recommendedName>
</protein>
<dbReference type="InterPro" id="IPR029055">
    <property type="entry name" value="Ntn_hydrolases_N"/>
</dbReference>
<name>A0AAD9DFT0_9STRA</name>
<dbReference type="Proteomes" id="UP001224775">
    <property type="component" value="Unassembled WGS sequence"/>
</dbReference>